<dbReference type="InterPro" id="IPR015870">
    <property type="entry name" value="UDP-acyl_N-AcGlcN_deAcase_N"/>
</dbReference>
<sequence length="289" mass="31272">MTLQPFQQTLAKPVMLAGVGVHSGKVANVEFIPAAENSGIVFIREDAQGNQHRFAAHADQVGSTDLSTTLGAGDIRIHTIEHLMSAVSALGLDNLEIMLDGAEVPILDGSSLDFVNAFEASGIETQTAKRKFIRVLKPVRIEHNGSWAEFTPYDGLHYEVEIEFASPVIGRQKYSADLNADVFKNDIAAARTFGFMKDVEALWAAGLALGSSLENSLVIGHDDKIINEGGQRLKNEFVRHKTLDAIGDLAMLGAPFIGRFSSFRGGHKMNSHVVKALLADPSTHEIVEV</sequence>
<dbReference type="GO" id="GO:0009245">
    <property type="term" value="P:lipid A biosynthetic process"/>
    <property type="evidence" value="ECO:0007669"/>
    <property type="project" value="UniProtKB-UniRule"/>
</dbReference>
<evidence type="ECO:0000313" key="13">
    <source>
        <dbReference type="EMBL" id="MBB6259821.1"/>
    </source>
</evidence>
<evidence type="ECO:0000256" key="4">
    <source>
        <dbReference type="ARBA" id="ARBA00012745"/>
    </source>
</evidence>
<evidence type="ECO:0000256" key="6">
    <source>
        <dbReference type="ARBA" id="ARBA00022556"/>
    </source>
</evidence>
<accession>A0A841M0B8</accession>
<evidence type="ECO:0000256" key="10">
    <source>
        <dbReference type="ARBA" id="ARBA00023098"/>
    </source>
</evidence>
<comment type="similarity">
    <text evidence="12">Belongs to the LpxC family.</text>
</comment>
<reference evidence="13 14" key="1">
    <citation type="submission" date="2020-08" db="EMBL/GenBank/DDBJ databases">
        <title>Genomic Encyclopedia of Type Strains, Phase IV (KMG-IV): sequencing the most valuable type-strain genomes for metagenomic binning, comparative biology and taxonomic classification.</title>
        <authorList>
            <person name="Goeker M."/>
        </authorList>
    </citation>
    <scope>NUCLEOTIDE SEQUENCE [LARGE SCALE GENOMIC DNA]</scope>
    <source>
        <strain evidence="13 14">DSM 22336</strain>
    </source>
</reference>
<organism evidence="13 14">
    <name type="scientific">Paenochrobactrum gallinarii</name>
    <dbReference type="NCBI Taxonomy" id="643673"/>
    <lineage>
        <taxon>Bacteria</taxon>
        <taxon>Pseudomonadati</taxon>
        <taxon>Pseudomonadota</taxon>
        <taxon>Alphaproteobacteria</taxon>
        <taxon>Hyphomicrobiales</taxon>
        <taxon>Brucellaceae</taxon>
        <taxon>Paenochrobactrum</taxon>
    </lineage>
</organism>
<dbReference type="Proteomes" id="UP000555393">
    <property type="component" value="Unassembled WGS sequence"/>
</dbReference>
<comment type="pathway">
    <text evidence="3 12">Glycolipid biosynthesis; lipid IV(A) biosynthesis; lipid IV(A) from (3R)-3-hydroxytetradecanoyl-[acyl-carrier-protein] and UDP-N-acetyl-alpha-D-glucosamine: step 2/6.</text>
</comment>
<gene>
    <name evidence="12" type="primary">lpxC</name>
    <name evidence="13" type="ORF">FHS77_000329</name>
</gene>
<dbReference type="AlphaFoldDB" id="A0A841M0B8"/>
<protein>
    <recommendedName>
        <fullName evidence="4 12">UDP-3-O-acyl-N-acetylglucosamine deacetylase</fullName>
        <shortName evidence="12">UDP-3-O-acyl-GlcNAc deacetylase</shortName>
        <ecNumber evidence="4 12">3.5.1.108</ecNumber>
    </recommendedName>
    <alternativeName>
        <fullName evidence="12">UDP-3-O-[R-3-hydroxymyristoyl]-N-acetylglucosamine deacetylase</fullName>
    </alternativeName>
</protein>
<comment type="cofactor">
    <cofactor evidence="1 12">
        <name>Zn(2+)</name>
        <dbReference type="ChEBI" id="CHEBI:29105"/>
    </cofactor>
</comment>
<keyword evidence="14" id="KW-1185">Reference proteome</keyword>
<dbReference type="Pfam" id="PF03331">
    <property type="entry name" value="LpxC"/>
    <property type="match status" value="1"/>
</dbReference>
<evidence type="ECO:0000256" key="3">
    <source>
        <dbReference type="ARBA" id="ARBA00005002"/>
    </source>
</evidence>
<keyword evidence="6 12" id="KW-0441">Lipid A biosynthesis</keyword>
<evidence type="ECO:0000256" key="12">
    <source>
        <dbReference type="HAMAP-Rule" id="MF_00388"/>
    </source>
</evidence>
<dbReference type="SUPFAM" id="SSF54211">
    <property type="entry name" value="Ribosomal protein S5 domain 2-like"/>
    <property type="match status" value="2"/>
</dbReference>
<evidence type="ECO:0000313" key="14">
    <source>
        <dbReference type="Proteomes" id="UP000555393"/>
    </source>
</evidence>
<comment type="function">
    <text evidence="2 12">Catalyzes the hydrolysis of UDP-3-O-myristoyl-N-acetylglucosamine to form UDP-3-O-myristoylglucosamine and acetate, the committed step in lipid A biosynthesis.</text>
</comment>
<evidence type="ECO:0000256" key="2">
    <source>
        <dbReference type="ARBA" id="ARBA00002923"/>
    </source>
</evidence>
<evidence type="ECO:0000256" key="9">
    <source>
        <dbReference type="ARBA" id="ARBA00022833"/>
    </source>
</evidence>
<dbReference type="UniPathway" id="UPA00359">
    <property type="reaction ID" value="UER00478"/>
</dbReference>
<feature type="binding site" evidence="12">
    <location>
        <position position="240"/>
    </location>
    <ligand>
        <name>Zn(2+)</name>
        <dbReference type="ChEBI" id="CHEBI:29105"/>
    </ligand>
</feature>
<keyword evidence="9 12" id="KW-0862">Zinc</keyword>
<feature type="active site" description="Proton donor" evidence="12">
    <location>
        <position position="267"/>
    </location>
</feature>
<dbReference type="GO" id="GO:0103117">
    <property type="term" value="F:UDP-3-O-acyl-N-acetylglucosamine deacetylase activity"/>
    <property type="evidence" value="ECO:0007669"/>
    <property type="project" value="UniProtKB-UniRule"/>
</dbReference>
<dbReference type="InterPro" id="IPR004463">
    <property type="entry name" value="UDP-acyl_GlcNac_deAcase"/>
</dbReference>
<dbReference type="NCBIfam" id="TIGR00325">
    <property type="entry name" value="lpxC"/>
    <property type="match status" value="1"/>
</dbReference>
<dbReference type="PANTHER" id="PTHR33694">
    <property type="entry name" value="UDP-3-O-ACYL-N-ACETYLGLUCOSAMINE DEACETYLASE 1, MITOCHONDRIAL-RELATED"/>
    <property type="match status" value="1"/>
</dbReference>
<dbReference type="GO" id="GO:0046872">
    <property type="term" value="F:metal ion binding"/>
    <property type="evidence" value="ECO:0007669"/>
    <property type="project" value="UniProtKB-KW"/>
</dbReference>
<dbReference type="RefSeq" id="WP_184219029.1">
    <property type="nucleotide sequence ID" value="NZ_JACIIU010000001.1"/>
</dbReference>
<dbReference type="InterPro" id="IPR011334">
    <property type="entry name" value="UDP-acyl_GlcNac_deAcase_C"/>
</dbReference>
<name>A0A841M0B8_9HYPH</name>
<dbReference type="PANTHER" id="PTHR33694:SF1">
    <property type="entry name" value="UDP-3-O-ACYL-N-ACETYLGLUCOSAMINE DEACETYLASE 1, MITOCHONDRIAL-RELATED"/>
    <property type="match status" value="1"/>
</dbReference>
<evidence type="ECO:0000256" key="11">
    <source>
        <dbReference type="ARBA" id="ARBA00024535"/>
    </source>
</evidence>
<evidence type="ECO:0000256" key="8">
    <source>
        <dbReference type="ARBA" id="ARBA00022801"/>
    </source>
</evidence>
<comment type="caution">
    <text evidence="13">The sequence shown here is derived from an EMBL/GenBank/DDBJ whole genome shotgun (WGS) entry which is preliminary data.</text>
</comment>
<dbReference type="EC" id="3.5.1.108" evidence="4 12"/>
<keyword evidence="7 12" id="KW-0479">Metal-binding</keyword>
<keyword evidence="10 12" id="KW-0443">Lipid metabolism</keyword>
<evidence type="ECO:0000256" key="7">
    <source>
        <dbReference type="ARBA" id="ARBA00022723"/>
    </source>
</evidence>
<feature type="binding site" evidence="12">
    <location>
        <position position="244"/>
    </location>
    <ligand>
        <name>Zn(2+)</name>
        <dbReference type="ChEBI" id="CHEBI:29105"/>
    </ligand>
</feature>
<keyword evidence="5 12" id="KW-0444">Lipid biosynthesis</keyword>
<dbReference type="Gene3D" id="3.30.1700.10">
    <property type="entry name" value="lpxc deacetylase, domain 2"/>
    <property type="match status" value="1"/>
</dbReference>
<dbReference type="InterPro" id="IPR020568">
    <property type="entry name" value="Ribosomal_Su5_D2-typ_SF"/>
</dbReference>
<proteinExistence type="inferred from homology"/>
<keyword evidence="8 12" id="KW-0378">Hydrolase</keyword>
<feature type="binding site" evidence="12">
    <location>
        <position position="82"/>
    </location>
    <ligand>
        <name>Zn(2+)</name>
        <dbReference type="ChEBI" id="CHEBI:29105"/>
    </ligand>
</feature>
<evidence type="ECO:0000256" key="5">
    <source>
        <dbReference type="ARBA" id="ARBA00022516"/>
    </source>
</evidence>
<dbReference type="EMBL" id="JACIIU010000001">
    <property type="protein sequence ID" value="MBB6259821.1"/>
    <property type="molecule type" value="Genomic_DNA"/>
</dbReference>
<dbReference type="Gene3D" id="3.30.230.20">
    <property type="entry name" value="lpxc deacetylase, domain 1"/>
    <property type="match status" value="1"/>
</dbReference>
<dbReference type="GO" id="GO:0016020">
    <property type="term" value="C:membrane"/>
    <property type="evidence" value="ECO:0007669"/>
    <property type="project" value="GOC"/>
</dbReference>
<comment type="catalytic activity">
    <reaction evidence="11 12">
        <text>a UDP-3-O-[(3R)-3-hydroxyacyl]-N-acetyl-alpha-D-glucosamine + H2O = a UDP-3-O-[(3R)-3-hydroxyacyl]-alpha-D-glucosamine + acetate</text>
        <dbReference type="Rhea" id="RHEA:67816"/>
        <dbReference type="ChEBI" id="CHEBI:15377"/>
        <dbReference type="ChEBI" id="CHEBI:30089"/>
        <dbReference type="ChEBI" id="CHEBI:137740"/>
        <dbReference type="ChEBI" id="CHEBI:173225"/>
        <dbReference type="EC" id="3.5.1.108"/>
    </reaction>
</comment>
<dbReference type="HAMAP" id="MF_00388">
    <property type="entry name" value="LpxC"/>
    <property type="match status" value="1"/>
</dbReference>
<evidence type="ECO:0000256" key="1">
    <source>
        <dbReference type="ARBA" id="ARBA00001947"/>
    </source>
</evidence>